<sequence>MTNRVKIETTGHAFSVNRDETVLDAAIRQGVHLPYGCRNGKCGKCMGKLLQGEVAYSEAPSVLSAADSAAGMALFCQAQAKTDLVIESREAETAKDIPVVKLPCRLEELGKLNHDVMYLKLKLPATERMQFLAGQYIDFLIEEGKHRSFSIANAPHDDEYIELHIRHISDGKFTTDVFANMKVKEMFRIEGPHGNFYIREKSKKPMIFMAGGTGFAPIKGMVEHALKTGMERPIHIYWGARALEDLYMDEVANKFTKLNPLIRYTPVLSSSKAEDNWQGRTGLVHEAILEDYPDLSAHEVYAAG</sequence>
<dbReference type="PANTHER" id="PTHR43644:SF1">
    <property type="entry name" value="NAD(P)H-FLAVIN REDUCTASE"/>
    <property type="match status" value="1"/>
</dbReference>
<feature type="non-terminal residue" evidence="7">
    <location>
        <position position="304"/>
    </location>
</feature>
<dbReference type="AlphaFoldDB" id="A0A3B0ZLC8"/>
<feature type="domain" description="2Fe-2S ferredoxin-type" evidence="5">
    <location>
        <begin position="3"/>
        <end position="92"/>
    </location>
</feature>
<dbReference type="PROSITE" id="PS51384">
    <property type="entry name" value="FAD_FR"/>
    <property type="match status" value="1"/>
</dbReference>
<dbReference type="PANTHER" id="PTHR43644">
    <property type="entry name" value="NA(+)-TRANSLOCATING NADH-QUINONE REDUCTASE SUBUNIT"/>
    <property type="match status" value="1"/>
</dbReference>
<dbReference type="InterPro" id="IPR001433">
    <property type="entry name" value="OxRdtase_FAD/NAD-bd"/>
</dbReference>
<evidence type="ECO:0000256" key="4">
    <source>
        <dbReference type="ARBA" id="ARBA00023004"/>
    </source>
</evidence>
<evidence type="ECO:0000256" key="1">
    <source>
        <dbReference type="ARBA" id="ARBA00022448"/>
    </source>
</evidence>
<keyword evidence="3" id="KW-0274">FAD</keyword>
<dbReference type="Pfam" id="PF00111">
    <property type="entry name" value="Fer2"/>
    <property type="match status" value="1"/>
</dbReference>
<protein>
    <submittedName>
        <fullName evidence="7">2-polyprenylphenol hydroxylase and related flavodoxin oxidoreductases / CDP-6-deoxy-delta-3,4-glucoseen reductase-like</fullName>
    </submittedName>
</protein>
<dbReference type="EMBL" id="UOFT01000036">
    <property type="protein sequence ID" value="VAW94325.1"/>
    <property type="molecule type" value="Genomic_DNA"/>
</dbReference>
<dbReference type="SUPFAM" id="SSF54292">
    <property type="entry name" value="2Fe-2S ferredoxin-like"/>
    <property type="match status" value="1"/>
</dbReference>
<dbReference type="PRINTS" id="PR00410">
    <property type="entry name" value="PHEHYDRXLASE"/>
</dbReference>
<dbReference type="InterPro" id="IPR039261">
    <property type="entry name" value="FNR_nucleotide-bd"/>
</dbReference>
<dbReference type="Pfam" id="PF00175">
    <property type="entry name" value="NAD_binding_1"/>
    <property type="match status" value="1"/>
</dbReference>
<evidence type="ECO:0000256" key="3">
    <source>
        <dbReference type="ARBA" id="ARBA00022827"/>
    </source>
</evidence>
<dbReference type="SUPFAM" id="SSF52343">
    <property type="entry name" value="Ferredoxin reductase-like, C-terminal NADP-linked domain"/>
    <property type="match status" value="1"/>
</dbReference>
<name>A0A3B0ZLC8_9ZZZZ</name>
<dbReference type="GO" id="GO:0016491">
    <property type="term" value="F:oxidoreductase activity"/>
    <property type="evidence" value="ECO:0007669"/>
    <property type="project" value="InterPro"/>
</dbReference>
<accession>A0A3B0ZLC8</accession>
<dbReference type="InterPro" id="IPR001041">
    <property type="entry name" value="2Fe-2S_ferredoxin-type"/>
</dbReference>
<evidence type="ECO:0000259" key="5">
    <source>
        <dbReference type="PROSITE" id="PS51085"/>
    </source>
</evidence>
<dbReference type="SUPFAM" id="SSF63380">
    <property type="entry name" value="Riboflavin synthase domain-like"/>
    <property type="match status" value="1"/>
</dbReference>
<evidence type="ECO:0000256" key="2">
    <source>
        <dbReference type="ARBA" id="ARBA00022630"/>
    </source>
</evidence>
<keyword evidence="1" id="KW-0813">Transport</keyword>
<dbReference type="Pfam" id="PF00970">
    <property type="entry name" value="FAD_binding_6"/>
    <property type="match status" value="1"/>
</dbReference>
<gene>
    <name evidence="7" type="ORF">MNBD_GAMMA23-2242</name>
</gene>
<dbReference type="Gene3D" id="3.10.20.30">
    <property type="match status" value="1"/>
</dbReference>
<dbReference type="Gene3D" id="2.40.30.10">
    <property type="entry name" value="Translation factors"/>
    <property type="match status" value="1"/>
</dbReference>
<dbReference type="InterPro" id="IPR017938">
    <property type="entry name" value="Riboflavin_synthase-like_b-brl"/>
</dbReference>
<evidence type="ECO:0000313" key="7">
    <source>
        <dbReference type="EMBL" id="VAW94325.1"/>
    </source>
</evidence>
<proteinExistence type="predicted"/>
<keyword evidence="2" id="KW-0285">Flavoprotein</keyword>
<feature type="domain" description="FAD-binding FR-type" evidence="6">
    <location>
        <begin position="99"/>
        <end position="199"/>
    </location>
</feature>
<dbReference type="CDD" id="cd06189">
    <property type="entry name" value="flavin_oxioreductase"/>
    <property type="match status" value="1"/>
</dbReference>
<dbReference type="InterPro" id="IPR012675">
    <property type="entry name" value="Beta-grasp_dom_sf"/>
</dbReference>
<dbReference type="InterPro" id="IPR017927">
    <property type="entry name" value="FAD-bd_FR_type"/>
</dbReference>
<dbReference type="GO" id="GO:0051536">
    <property type="term" value="F:iron-sulfur cluster binding"/>
    <property type="evidence" value="ECO:0007669"/>
    <property type="project" value="InterPro"/>
</dbReference>
<dbReference type="PROSITE" id="PS51085">
    <property type="entry name" value="2FE2S_FER_2"/>
    <property type="match status" value="1"/>
</dbReference>
<keyword evidence="4" id="KW-0408">Iron</keyword>
<reference evidence="7" key="1">
    <citation type="submission" date="2018-06" db="EMBL/GenBank/DDBJ databases">
        <authorList>
            <person name="Zhirakovskaya E."/>
        </authorList>
    </citation>
    <scope>NUCLEOTIDE SEQUENCE</scope>
</reference>
<evidence type="ECO:0000259" key="6">
    <source>
        <dbReference type="PROSITE" id="PS51384"/>
    </source>
</evidence>
<organism evidence="7">
    <name type="scientific">hydrothermal vent metagenome</name>
    <dbReference type="NCBI Taxonomy" id="652676"/>
    <lineage>
        <taxon>unclassified sequences</taxon>
        <taxon>metagenomes</taxon>
        <taxon>ecological metagenomes</taxon>
    </lineage>
</organism>
<dbReference type="InterPro" id="IPR036010">
    <property type="entry name" value="2Fe-2S_ferredoxin-like_sf"/>
</dbReference>
<dbReference type="Gene3D" id="3.40.50.80">
    <property type="entry name" value="Nucleotide-binding domain of ferredoxin-NADP reductase (FNR) module"/>
    <property type="match status" value="1"/>
</dbReference>
<dbReference type="InterPro" id="IPR008333">
    <property type="entry name" value="Cbr1-like_FAD-bd_dom"/>
</dbReference>
<dbReference type="CDD" id="cd00207">
    <property type="entry name" value="fer2"/>
    <property type="match status" value="1"/>
</dbReference>